<dbReference type="EMBL" id="SMBX01000001">
    <property type="protein sequence ID" value="TCV02773.1"/>
    <property type="molecule type" value="Genomic_DNA"/>
</dbReference>
<evidence type="ECO:0000256" key="1">
    <source>
        <dbReference type="ARBA" id="ARBA00006987"/>
    </source>
</evidence>
<comment type="caution">
    <text evidence="3">The sequence shown here is derived from an EMBL/GenBank/DDBJ whole genome shotgun (WGS) entry which is preliminary data.</text>
</comment>
<organism evidence="3 4">
    <name type="scientific">Paracandidimonas soli</name>
    <dbReference type="NCBI Taxonomy" id="1917182"/>
    <lineage>
        <taxon>Bacteria</taxon>
        <taxon>Pseudomonadati</taxon>
        <taxon>Pseudomonadota</taxon>
        <taxon>Betaproteobacteria</taxon>
        <taxon>Burkholderiales</taxon>
        <taxon>Alcaligenaceae</taxon>
        <taxon>Paracandidimonas</taxon>
    </lineage>
</organism>
<protein>
    <submittedName>
        <fullName evidence="3">Tripartite-type tricarboxylate transporter receptor subunit TctC</fullName>
    </submittedName>
</protein>
<dbReference type="Gene3D" id="3.40.190.10">
    <property type="entry name" value="Periplasmic binding protein-like II"/>
    <property type="match status" value="1"/>
</dbReference>
<dbReference type="Proteomes" id="UP000294692">
    <property type="component" value="Unassembled WGS sequence"/>
</dbReference>
<evidence type="ECO:0000313" key="4">
    <source>
        <dbReference type="Proteomes" id="UP000294692"/>
    </source>
</evidence>
<dbReference type="AlphaFoldDB" id="A0A4R3VFJ3"/>
<dbReference type="InterPro" id="IPR005064">
    <property type="entry name" value="BUG"/>
</dbReference>
<evidence type="ECO:0000313" key="3">
    <source>
        <dbReference type="EMBL" id="TCV02773.1"/>
    </source>
</evidence>
<dbReference type="OrthoDB" id="8678477at2"/>
<dbReference type="SUPFAM" id="SSF53850">
    <property type="entry name" value="Periplasmic binding protein-like II"/>
    <property type="match status" value="1"/>
</dbReference>
<keyword evidence="3" id="KW-0675">Receptor</keyword>
<proteinExistence type="inferred from homology"/>
<dbReference type="RefSeq" id="WP_132472623.1">
    <property type="nucleotide sequence ID" value="NZ_JBEBWM010000019.1"/>
</dbReference>
<dbReference type="PIRSF" id="PIRSF017082">
    <property type="entry name" value="YflP"/>
    <property type="match status" value="1"/>
</dbReference>
<sequence>METGKIIKAAGACMLIGMGLAGTAQAKDDKYPSQPINIVVPFAPGGGNDLLAREIGMRLTKTMGQTVVVENQPGAGGELGARSVARAKPDGYTLLMMSNSAVSGAAFNPNTPYDVVKDFASVALVARIPLALAISNEVPAKTVPEFIKLLKEAPDKYNYGSPGQGTVLHASALLFLGTTGTNMEHIPFKGAAPIVTEIIAGRLEATFGAVNSMLPAMKAGQLRLLAIGSKERSAQLPEVPTMSESGVEGYDVDVWYGITAPAGTPPEILKRLNTEIAAVMRDPELKEKLAGMGMETFDIEPPEQMDKIVAQDFALWSKVLKDERPAP</sequence>
<gene>
    <name evidence="3" type="ORF">EV686_101230</name>
</gene>
<evidence type="ECO:0000256" key="2">
    <source>
        <dbReference type="SAM" id="SignalP"/>
    </source>
</evidence>
<accession>A0A4R3VFJ3</accession>
<dbReference type="Gene3D" id="3.40.190.150">
    <property type="entry name" value="Bordetella uptake gene, domain 1"/>
    <property type="match status" value="1"/>
</dbReference>
<reference evidence="3 4" key="1">
    <citation type="submission" date="2019-03" db="EMBL/GenBank/DDBJ databases">
        <title>Genomic Encyclopedia of Type Strains, Phase IV (KMG-IV): sequencing the most valuable type-strain genomes for metagenomic binning, comparative biology and taxonomic classification.</title>
        <authorList>
            <person name="Goeker M."/>
        </authorList>
    </citation>
    <scope>NUCLEOTIDE SEQUENCE [LARGE SCALE GENOMIC DNA]</scope>
    <source>
        <strain evidence="3 4">DSM 100048</strain>
    </source>
</reference>
<feature type="chain" id="PRO_5020190465" evidence="2">
    <location>
        <begin position="27"/>
        <end position="327"/>
    </location>
</feature>
<comment type="similarity">
    <text evidence="1">Belongs to the UPF0065 (bug) family.</text>
</comment>
<feature type="signal peptide" evidence="2">
    <location>
        <begin position="1"/>
        <end position="26"/>
    </location>
</feature>
<dbReference type="PANTHER" id="PTHR42928:SF5">
    <property type="entry name" value="BLR1237 PROTEIN"/>
    <property type="match status" value="1"/>
</dbReference>
<dbReference type="InterPro" id="IPR042100">
    <property type="entry name" value="Bug_dom1"/>
</dbReference>
<dbReference type="PANTHER" id="PTHR42928">
    <property type="entry name" value="TRICARBOXYLATE-BINDING PROTEIN"/>
    <property type="match status" value="1"/>
</dbReference>
<dbReference type="CDD" id="cd13578">
    <property type="entry name" value="PBP2_Bug27"/>
    <property type="match status" value="1"/>
</dbReference>
<keyword evidence="4" id="KW-1185">Reference proteome</keyword>
<keyword evidence="2" id="KW-0732">Signal</keyword>
<name>A0A4R3VFJ3_9BURK</name>
<dbReference type="Pfam" id="PF03401">
    <property type="entry name" value="TctC"/>
    <property type="match status" value="1"/>
</dbReference>